<dbReference type="PANTHER" id="PTHR10869">
    <property type="entry name" value="PROLYL 4-HYDROXYLASE ALPHA SUBUNIT"/>
    <property type="match status" value="1"/>
</dbReference>
<evidence type="ECO:0000256" key="6">
    <source>
        <dbReference type="ARBA" id="ARBA00023004"/>
    </source>
</evidence>
<keyword evidence="9" id="KW-1185">Reference proteome</keyword>
<dbReference type="Proteomes" id="UP000321362">
    <property type="component" value="Chromosome"/>
</dbReference>
<organism evidence="8 9">
    <name type="scientific">Mucilaginibacter ginsenosidivorax</name>
    <dbReference type="NCBI Taxonomy" id="862126"/>
    <lineage>
        <taxon>Bacteria</taxon>
        <taxon>Pseudomonadati</taxon>
        <taxon>Bacteroidota</taxon>
        <taxon>Sphingobacteriia</taxon>
        <taxon>Sphingobacteriales</taxon>
        <taxon>Sphingobacteriaceae</taxon>
        <taxon>Mucilaginibacter</taxon>
    </lineage>
</organism>
<evidence type="ECO:0000313" key="8">
    <source>
        <dbReference type="EMBL" id="QEC80597.1"/>
    </source>
</evidence>
<accession>A0A5B8WB96</accession>
<protein>
    <submittedName>
        <fullName evidence="8">Oxidoreductase, 2OG-Fe(II) oxygenase</fullName>
    </submittedName>
</protein>
<evidence type="ECO:0000256" key="5">
    <source>
        <dbReference type="ARBA" id="ARBA00023002"/>
    </source>
</evidence>
<dbReference type="InterPro" id="IPR044862">
    <property type="entry name" value="Pro_4_hyd_alph_FE2OG_OXY"/>
</dbReference>
<dbReference type="InterPro" id="IPR045054">
    <property type="entry name" value="P4HA-like"/>
</dbReference>
<dbReference type="GO" id="GO:0031418">
    <property type="term" value="F:L-ascorbic acid binding"/>
    <property type="evidence" value="ECO:0007669"/>
    <property type="project" value="UniProtKB-KW"/>
</dbReference>
<evidence type="ECO:0000256" key="3">
    <source>
        <dbReference type="ARBA" id="ARBA00022896"/>
    </source>
</evidence>
<gene>
    <name evidence="8" type="ORF">FSB76_24650</name>
</gene>
<comment type="cofactor">
    <cofactor evidence="1">
        <name>L-ascorbate</name>
        <dbReference type="ChEBI" id="CHEBI:38290"/>
    </cofactor>
</comment>
<dbReference type="OrthoDB" id="269774at2"/>
<dbReference type="AlphaFoldDB" id="A0A5B8WB96"/>
<dbReference type="KEGG" id="mgk:FSB76_24650"/>
<proteinExistence type="predicted"/>
<dbReference type="Gene3D" id="2.60.120.620">
    <property type="entry name" value="q2cbj1_9rhob like domain"/>
    <property type="match status" value="1"/>
</dbReference>
<evidence type="ECO:0000259" key="7">
    <source>
        <dbReference type="PROSITE" id="PS51471"/>
    </source>
</evidence>
<keyword evidence="6" id="KW-0408">Iron</keyword>
<keyword evidence="4" id="KW-0223">Dioxygenase</keyword>
<sequence>MQLRVLTSDVFIIEDFWTPEACDDFIFKTEAIGYEPATIETGSGQKVVTAVRNNNRVIYKDDELAGILWQQLKPFAPNQIGYSKAVGLNELFRFYKYQPGQEFKRHRDQSYIRNNGEASYYTFMIYLNENYEGGETNFGDITIQPKKGLALVFLHNLEHEGRPVTEGTKYVLRTDIMYRLENKA</sequence>
<reference evidence="8 9" key="1">
    <citation type="journal article" date="2013" name="J. Microbiol.">
        <title>Mucilaginibacter ginsenosidivorax sp. nov., with ginsenoside converting activity isolated from sediment.</title>
        <authorList>
            <person name="Kim J.K."/>
            <person name="Choi T.E."/>
            <person name="Liu Q.M."/>
            <person name="Park H.Y."/>
            <person name="Yi T.H."/>
            <person name="Yoon M.H."/>
            <person name="Kim S.C."/>
            <person name="Im W.T."/>
        </authorList>
    </citation>
    <scope>NUCLEOTIDE SEQUENCE [LARGE SCALE GENOMIC DNA]</scope>
    <source>
        <strain evidence="8 9">KHI28</strain>
    </source>
</reference>
<dbReference type="Pfam" id="PF13640">
    <property type="entry name" value="2OG-FeII_Oxy_3"/>
    <property type="match status" value="1"/>
</dbReference>
<keyword evidence="5" id="KW-0560">Oxidoreductase</keyword>
<evidence type="ECO:0000313" key="9">
    <source>
        <dbReference type="Proteomes" id="UP000321362"/>
    </source>
</evidence>
<feature type="domain" description="Fe2OG dioxygenase" evidence="7">
    <location>
        <begin position="87"/>
        <end position="178"/>
    </location>
</feature>
<dbReference type="PANTHER" id="PTHR10869:SF236">
    <property type="entry name" value="PROLYL 4-HYDROXYLASE ALPHA SUBUNIT DOMAIN-CONTAINING PROTEIN"/>
    <property type="match status" value="1"/>
</dbReference>
<dbReference type="EMBL" id="CP042437">
    <property type="protein sequence ID" value="QEC80597.1"/>
    <property type="molecule type" value="Genomic_DNA"/>
</dbReference>
<keyword evidence="3" id="KW-0847">Vitamin C</keyword>
<dbReference type="GO" id="GO:0004656">
    <property type="term" value="F:procollagen-proline 4-dioxygenase activity"/>
    <property type="evidence" value="ECO:0007669"/>
    <property type="project" value="TreeGrafter"/>
</dbReference>
<dbReference type="InterPro" id="IPR005123">
    <property type="entry name" value="Oxoglu/Fe-dep_dioxygenase_dom"/>
</dbReference>
<keyword evidence="2" id="KW-0479">Metal-binding</keyword>
<dbReference type="InterPro" id="IPR006620">
    <property type="entry name" value="Pro_4_hyd_alph"/>
</dbReference>
<evidence type="ECO:0000256" key="1">
    <source>
        <dbReference type="ARBA" id="ARBA00001961"/>
    </source>
</evidence>
<dbReference type="SMART" id="SM00702">
    <property type="entry name" value="P4Hc"/>
    <property type="match status" value="1"/>
</dbReference>
<dbReference type="GO" id="GO:0005506">
    <property type="term" value="F:iron ion binding"/>
    <property type="evidence" value="ECO:0007669"/>
    <property type="project" value="InterPro"/>
</dbReference>
<evidence type="ECO:0000256" key="4">
    <source>
        <dbReference type="ARBA" id="ARBA00022964"/>
    </source>
</evidence>
<evidence type="ECO:0000256" key="2">
    <source>
        <dbReference type="ARBA" id="ARBA00022723"/>
    </source>
</evidence>
<name>A0A5B8WB96_9SPHI</name>
<dbReference type="PROSITE" id="PS51471">
    <property type="entry name" value="FE2OG_OXY"/>
    <property type="match status" value="1"/>
</dbReference>